<reference evidence="1 2" key="1">
    <citation type="journal article" date="2022" name="Plant J.">
        <title>Chromosome-level genome of Camellia lanceoleosa provides a valuable resource for understanding genome evolution and self-incompatibility.</title>
        <authorList>
            <person name="Gong W."/>
            <person name="Xiao S."/>
            <person name="Wang L."/>
            <person name="Liao Z."/>
            <person name="Chang Y."/>
            <person name="Mo W."/>
            <person name="Hu G."/>
            <person name="Li W."/>
            <person name="Zhao G."/>
            <person name="Zhu H."/>
            <person name="Hu X."/>
            <person name="Ji K."/>
            <person name="Xiang X."/>
            <person name="Song Q."/>
            <person name="Yuan D."/>
            <person name="Jin S."/>
            <person name="Zhang L."/>
        </authorList>
    </citation>
    <scope>NUCLEOTIDE SEQUENCE [LARGE SCALE GENOMIC DNA]</scope>
    <source>
        <strain evidence="1">SQ_2022a</strain>
    </source>
</reference>
<sequence>MPIMQTHRYINPNPAISVAKLRLHSNPTTHLQSNAFPTLINSFFSSSSSTRSSFLRLNHRHVNRCTQRRRRSNGVIRAKAGSSDYYTTLNLSRNASLQEIKTSYRKLARKYHPDMNKGPGAEEKFKEISAAYEVLSDDEKRSLYDRFGEAGLRGEYEGPGASSQGVDPFDIFDTFFGGSNGLFGGRGEPEDTYFNLRNRSREDLDMRYDLFLSFEESIFGGQKEIEVSCLETCDKCSGTGAKSSGCIKLCSECGGRGGVIKTQKTPFGIMSQVSTCSKCGGNGKIITDYCQSCGGNGRVKLKRSIKVVVPPGVSDGATMQVQGEGNFDKKRGMAGDLYLVLHVDEKHGIQRDGLNLYSKVNLDYTEAILGTVIKVETVEGLRDLQIPSGIQPGDTLKMSHMGVPDINKPSRRGDHHFIVSVQIPKDISDEERALVEKLASLRASRNRHSVPSTGTPKGDFDDQKLKDALSHGSKRVASLWNSVKDFLGPRQSGNGFASVSVETSMLRCIRPSSAFMISISIVFMTTCIFTLVRKLSYCTSLQPKRRK</sequence>
<keyword evidence="2" id="KW-1185">Reference proteome</keyword>
<name>A0ACC0F8L7_9ERIC</name>
<gene>
    <name evidence="1" type="ORF">LOK49_LG14G00042</name>
</gene>
<dbReference type="EMBL" id="CM045772">
    <property type="protein sequence ID" value="KAI7984824.1"/>
    <property type="molecule type" value="Genomic_DNA"/>
</dbReference>
<dbReference type="Proteomes" id="UP001060215">
    <property type="component" value="Chromosome 15"/>
</dbReference>
<accession>A0ACC0F8L7</accession>
<protein>
    <submittedName>
        <fullName evidence="1">Uncharacterized protein</fullName>
    </submittedName>
</protein>
<organism evidence="1 2">
    <name type="scientific">Camellia lanceoleosa</name>
    <dbReference type="NCBI Taxonomy" id="1840588"/>
    <lineage>
        <taxon>Eukaryota</taxon>
        <taxon>Viridiplantae</taxon>
        <taxon>Streptophyta</taxon>
        <taxon>Embryophyta</taxon>
        <taxon>Tracheophyta</taxon>
        <taxon>Spermatophyta</taxon>
        <taxon>Magnoliopsida</taxon>
        <taxon>eudicotyledons</taxon>
        <taxon>Gunneridae</taxon>
        <taxon>Pentapetalae</taxon>
        <taxon>asterids</taxon>
        <taxon>Ericales</taxon>
        <taxon>Theaceae</taxon>
        <taxon>Camellia</taxon>
    </lineage>
</organism>
<evidence type="ECO:0000313" key="1">
    <source>
        <dbReference type="EMBL" id="KAI7984824.1"/>
    </source>
</evidence>
<evidence type="ECO:0000313" key="2">
    <source>
        <dbReference type="Proteomes" id="UP001060215"/>
    </source>
</evidence>
<proteinExistence type="predicted"/>
<comment type="caution">
    <text evidence="1">The sequence shown here is derived from an EMBL/GenBank/DDBJ whole genome shotgun (WGS) entry which is preliminary data.</text>
</comment>